<proteinExistence type="predicted"/>
<feature type="domain" description="GGDEF" evidence="3">
    <location>
        <begin position="219"/>
        <end position="350"/>
    </location>
</feature>
<dbReference type="SUPFAM" id="SSF55073">
    <property type="entry name" value="Nucleotide cyclase"/>
    <property type="match status" value="1"/>
</dbReference>
<dbReference type="Pfam" id="PF00990">
    <property type="entry name" value="GGDEF"/>
    <property type="match status" value="1"/>
</dbReference>
<dbReference type="InterPro" id="IPR029787">
    <property type="entry name" value="Nucleotide_cyclase"/>
</dbReference>
<keyword evidence="5" id="KW-1185">Reference proteome</keyword>
<dbReference type="EMBL" id="BAABCX010000001">
    <property type="protein sequence ID" value="GAA3527614.1"/>
    <property type="molecule type" value="Genomic_DNA"/>
</dbReference>
<dbReference type="InterPro" id="IPR000160">
    <property type="entry name" value="GGDEF_dom"/>
</dbReference>
<dbReference type="CDD" id="cd01948">
    <property type="entry name" value="EAL"/>
    <property type="match status" value="1"/>
</dbReference>
<dbReference type="Pfam" id="PF00563">
    <property type="entry name" value="EAL"/>
    <property type="match status" value="1"/>
</dbReference>
<evidence type="ECO:0000259" key="3">
    <source>
        <dbReference type="PROSITE" id="PS50887"/>
    </source>
</evidence>
<dbReference type="InterPro" id="IPR043128">
    <property type="entry name" value="Rev_trsase/Diguanyl_cyclase"/>
</dbReference>
<keyword evidence="1" id="KW-1133">Transmembrane helix</keyword>
<comment type="caution">
    <text evidence="4">The sequence shown here is derived from an EMBL/GenBank/DDBJ whole genome shotgun (WGS) entry which is preliminary data.</text>
</comment>
<organism evidence="4 5">
    <name type="scientific">Zobellella aerophila</name>
    <dbReference type="NCBI Taxonomy" id="870480"/>
    <lineage>
        <taxon>Bacteria</taxon>
        <taxon>Pseudomonadati</taxon>
        <taxon>Pseudomonadota</taxon>
        <taxon>Gammaproteobacteria</taxon>
        <taxon>Aeromonadales</taxon>
        <taxon>Aeromonadaceae</taxon>
        <taxon>Zobellella</taxon>
    </lineage>
</organism>
<dbReference type="NCBIfam" id="TIGR00254">
    <property type="entry name" value="GGDEF"/>
    <property type="match status" value="1"/>
</dbReference>
<dbReference type="Gene3D" id="3.20.20.450">
    <property type="entry name" value="EAL domain"/>
    <property type="match status" value="1"/>
</dbReference>
<name>A0ABP6V7E3_9GAMM</name>
<dbReference type="PANTHER" id="PTHR33121:SF79">
    <property type="entry name" value="CYCLIC DI-GMP PHOSPHODIESTERASE PDED-RELATED"/>
    <property type="match status" value="1"/>
</dbReference>
<dbReference type="PROSITE" id="PS50883">
    <property type="entry name" value="EAL"/>
    <property type="match status" value="1"/>
</dbReference>
<feature type="transmembrane region" description="Helical" evidence="1">
    <location>
        <begin position="7"/>
        <end position="28"/>
    </location>
</feature>
<keyword evidence="1" id="KW-0472">Membrane</keyword>
<accession>A0ABP6V7E3</accession>
<reference evidence="5" key="1">
    <citation type="journal article" date="2019" name="Int. J. Syst. Evol. Microbiol.">
        <title>The Global Catalogue of Microorganisms (GCM) 10K type strain sequencing project: providing services to taxonomists for standard genome sequencing and annotation.</title>
        <authorList>
            <consortium name="The Broad Institute Genomics Platform"/>
            <consortium name="The Broad Institute Genome Sequencing Center for Infectious Disease"/>
            <person name="Wu L."/>
            <person name="Ma J."/>
        </authorList>
    </citation>
    <scope>NUCLEOTIDE SEQUENCE [LARGE SCALE GENOMIC DNA]</scope>
    <source>
        <strain evidence="5">JCM 17110</strain>
    </source>
</reference>
<feature type="domain" description="EAL" evidence="2">
    <location>
        <begin position="359"/>
        <end position="610"/>
    </location>
</feature>
<dbReference type="InterPro" id="IPR050706">
    <property type="entry name" value="Cyclic-di-GMP_PDE-like"/>
</dbReference>
<dbReference type="Proteomes" id="UP001500795">
    <property type="component" value="Unassembled WGS sequence"/>
</dbReference>
<dbReference type="SUPFAM" id="SSF141868">
    <property type="entry name" value="EAL domain-like"/>
    <property type="match status" value="1"/>
</dbReference>
<evidence type="ECO:0000256" key="1">
    <source>
        <dbReference type="SAM" id="Phobius"/>
    </source>
</evidence>
<dbReference type="SMART" id="SM00052">
    <property type="entry name" value="EAL"/>
    <property type="match status" value="1"/>
</dbReference>
<dbReference type="InterPro" id="IPR035919">
    <property type="entry name" value="EAL_sf"/>
</dbReference>
<evidence type="ECO:0000313" key="5">
    <source>
        <dbReference type="Proteomes" id="UP001500795"/>
    </source>
</evidence>
<dbReference type="SMART" id="SM00267">
    <property type="entry name" value="GGDEF"/>
    <property type="match status" value="1"/>
</dbReference>
<evidence type="ECO:0000313" key="4">
    <source>
        <dbReference type="EMBL" id="GAA3527614.1"/>
    </source>
</evidence>
<evidence type="ECO:0000259" key="2">
    <source>
        <dbReference type="PROSITE" id="PS50883"/>
    </source>
</evidence>
<keyword evidence="1" id="KW-0812">Transmembrane</keyword>
<gene>
    <name evidence="4" type="ORF">GCM10022394_03460</name>
</gene>
<dbReference type="Gene3D" id="3.30.70.270">
    <property type="match status" value="1"/>
</dbReference>
<sequence>MRESRTFNRILILAALISVLTSLLLPWWGGYRVLAHHERDTAANLATWLDSVEQAQVASLPGIAKLSYGQPLPPQSSAWWFGSAAESKQLILGDTPFFYQLDTRFATQYWLSLSLPLMATSLLLFIGLYVRWSKENRKTEQHLHDLIINTDPELTTGNTPLEQSIIQWHHAYQSQIDSLQQQLSEAHQQSHQDSLTNLGNRYAFRRDLTQLLNDENKLAVSTLLMIRATALNEINSRLDHQAGDQYLQDITRIVRKAIQPMLGAKAYRTTGTDIAVLMKGQCDPLAQSLGTQLHQDFNHYQHLHGLDCTAYMGFTQLLPGQSPEQVLVRADSALAHAQVNEPNSWQVVHKNEDDKELGETQWRRRLESILEEEHIHLMVQPVQFKRSDLPGYNEILSRFPNDTDGWYPSSTVFAMLQRLDLSMHFEQKIIEMAIHRIASRNLSTQRWAINLTPASLQHPSFVIWLERILLRDVNVTSSLVFELDEHILEYQLVAGKRLIDMLRRCGARSAISKFGHGYGSFRQIKEFKPDYIKLDAQLVRHLQDDSANQQFVRMIVDLAQRLGCRVIAEGVETPEQKRTLDTMYIDGIQGYLIARPTDMDDFNQRTVSSA</sequence>
<dbReference type="PANTHER" id="PTHR33121">
    <property type="entry name" value="CYCLIC DI-GMP PHOSPHODIESTERASE PDEF"/>
    <property type="match status" value="1"/>
</dbReference>
<dbReference type="RefSeq" id="WP_344954125.1">
    <property type="nucleotide sequence ID" value="NZ_BAABCX010000001.1"/>
</dbReference>
<protein>
    <submittedName>
        <fullName evidence="4">GGDEF domain-containing protein</fullName>
    </submittedName>
</protein>
<dbReference type="InterPro" id="IPR001633">
    <property type="entry name" value="EAL_dom"/>
</dbReference>
<feature type="transmembrane region" description="Helical" evidence="1">
    <location>
        <begin position="109"/>
        <end position="130"/>
    </location>
</feature>
<dbReference type="PROSITE" id="PS50887">
    <property type="entry name" value="GGDEF"/>
    <property type="match status" value="1"/>
</dbReference>